<feature type="domain" description="Sialate O-acetylesterase" evidence="3">
    <location>
        <begin position="43"/>
        <end position="269"/>
    </location>
</feature>
<keyword evidence="2" id="KW-0732">Signal</keyword>
<protein>
    <submittedName>
        <fullName evidence="4">Acetylxylan esterase</fullName>
    </submittedName>
</protein>
<keyword evidence="5" id="KW-1185">Reference proteome</keyword>
<evidence type="ECO:0000313" key="5">
    <source>
        <dbReference type="Proteomes" id="UP000321513"/>
    </source>
</evidence>
<dbReference type="Gene3D" id="3.40.50.1110">
    <property type="entry name" value="SGNH hydrolase"/>
    <property type="match status" value="1"/>
</dbReference>
<evidence type="ECO:0000313" key="4">
    <source>
        <dbReference type="EMBL" id="GEO09104.1"/>
    </source>
</evidence>
<dbReference type="InterPro" id="IPR052940">
    <property type="entry name" value="Carb_Esterase_6"/>
</dbReference>
<evidence type="ECO:0000259" key="3">
    <source>
        <dbReference type="Pfam" id="PF03629"/>
    </source>
</evidence>
<gene>
    <name evidence="4" type="primary">axeA</name>
    <name evidence="4" type="ORF">SAE01_16000</name>
</gene>
<dbReference type="Proteomes" id="UP000321513">
    <property type="component" value="Unassembled WGS sequence"/>
</dbReference>
<accession>A0A512BAU7</accession>
<dbReference type="InterPro" id="IPR005181">
    <property type="entry name" value="SASA"/>
</dbReference>
<dbReference type="Pfam" id="PF03629">
    <property type="entry name" value="SASA"/>
    <property type="match status" value="1"/>
</dbReference>
<comment type="caution">
    <text evidence="4">The sequence shown here is derived from an EMBL/GenBank/DDBJ whole genome shotgun (WGS) entry which is preliminary data.</text>
</comment>
<evidence type="ECO:0000256" key="2">
    <source>
        <dbReference type="SAM" id="SignalP"/>
    </source>
</evidence>
<dbReference type="InterPro" id="IPR036514">
    <property type="entry name" value="SGNH_hydro_sf"/>
</dbReference>
<dbReference type="RefSeq" id="WP_147203235.1">
    <property type="nucleotide sequence ID" value="NZ_BJYT01000005.1"/>
</dbReference>
<keyword evidence="1" id="KW-0378">Hydrolase</keyword>
<reference evidence="4 5" key="1">
    <citation type="submission" date="2019-07" db="EMBL/GenBank/DDBJ databases">
        <title>Whole genome shotgun sequence of Segetibacter aerophilus NBRC 106135.</title>
        <authorList>
            <person name="Hosoyama A."/>
            <person name="Uohara A."/>
            <person name="Ohji S."/>
            <person name="Ichikawa N."/>
        </authorList>
    </citation>
    <scope>NUCLEOTIDE SEQUENCE [LARGE SCALE GENOMIC DNA]</scope>
    <source>
        <strain evidence="4 5">NBRC 106135</strain>
    </source>
</reference>
<dbReference type="OrthoDB" id="9795554at2"/>
<dbReference type="SUPFAM" id="SSF52266">
    <property type="entry name" value="SGNH hydrolase"/>
    <property type="match status" value="1"/>
</dbReference>
<dbReference type="AlphaFoldDB" id="A0A512BAU7"/>
<proteinExistence type="predicted"/>
<feature type="signal peptide" evidence="2">
    <location>
        <begin position="1"/>
        <end position="19"/>
    </location>
</feature>
<dbReference type="PANTHER" id="PTHR31988">
    <property type="entry name" value="ESTERASE, PUTATIVE (DUF303)-RELATED"/>
    <property type="match status" value="1"/>
</dbReference>
<name>A0A512BAU7_9BACT</name>
<sequence>MKNTLLTSLFLIVSSVVFSQDNRTANFPTAIERVEKVPEKSKVWVFIMAGQSNMAGRGLVEPQDTISNKRILTINAEGQLIYAKEPLHFYEPTLTGLDAGLSFGKTLLKSIPSNISVLLIPTAVGGSSIQQWIGDSVYRKVKLLTNFKEKVHVAKQYGTIKAILWHQGESDANTVSIPLYDQRLSTLFGTFREIIKNDALPIIAGELGSYSDNKQDWAAINQIIRTHATVDKKMAVVSTEDLKNKGDKIHFDSEGQRTLGERYAQAYLKLVAK</sequence>
<dbReference type="EMBL" id="BJYT01000005">
    <property type="protein sequence ID" value="GEO09104.1"/>
    <property type="molecule type" value="Genomic_DNA"/>
</dbReference>
<feature type="chain" id="PRO_5022232775" evidence="2">
    <location>
        <begin position="20"/>
        <end position="273"/>
    </location>
</feature>
<organism evidence="4 5">
    <name type="scientific">Segetibacter aerophilus</name>
    <dbReference type="NCBI Taxonomy" id="670293"/>
    <lineage>
        <taxon>Bacteria</taxon>
        <taxon>Pseudomonadati</taxon>
        <taxon>Bacteroidota</taxon>
        <taxon>Chitinophagia</taxon>
        <taxon>Chitinophagales</taxon>
        <taxon>Chitinophagaceae</taxon>
        <taxon>Segetibacter</taxon>
    </lineage>
</organism>
<dbReference type="PANTHER" id="PTHR31988:SF19">
    <property type="entry name" value="9-O-ACETYL-N-ACETYLNEURAMINIC ACID DEACETYLASE-RELATED"/>
    <property type="match status" value="1"/>
</dbReference>
<dbReference type="GO" id="GO:0016788">
    <property type="term" value="F:hydrolase activity, acting on ester bonds"/>
    <property type="evidence" value="ECO:0007669"/>
    <property type="project" value="UniProtKB-ARBA"/>
</dbReference>
<evidence type="ECO:0000256" key="1">
    <source>
        <dbReference type="ARBA" id="ARBA00022801"/>
    </source>
</evidence>